<dbReference type="Proteomes" id="UP000279841">
    <property type="component" value="Plasmid 4"/>
</dbReference>
<evidence type="ECO:0000256" key="1">
    <source>
        <dbReference type="SAM" id="MobiDB-lite"/>
    </source>
</evidence>
<proteinExistence type="predicted"/>
<evidence type="ECO:0000313" key="2">
    <source>
        <dbReference type="EMBL" id="VCU54930.1"/>
    </source>
</evidence>
<accession>A0A3P4AVT7</accession>
<dbReference type="RefSeq" id="WP_014630476.1">
    <property type="nucleotide sequence ID" value="NZ_AP025596.1"/>
</dbReference>
<dbReference type="GeneID" id="39458020"/>
<dbReference type="AlphaFoldDB" id="A0A3P4AVT7"/>
<gene>
    <name evidence="2" type="ORF">TTHNP4_00339</name>
</gene>
<feature type="region of interest" description="Disordered" evidence="1">
    <location>
        <begin position="83"/>
        <end position="102"/>
    </location>
</feature>
<organism evidence="2 3">
    <name type="scientific">Thermus thermophilus</name>
    <dbReference type="NCBI Taxonomy" id="274"/>
    <lineage>
        <taxon>Bacteria</taxon>
        <taxon>Thermotogati</taxon>
        <taxon>Deinococcota</taxon>
        <taxon>Deinococci</taxon>
        <taxon>Thermales</taxon>
        <taxon>Thermaceae</taxon>
        <taxon>Thermus</taxon>
    </lineage>
</organism>
<protein>
    <submittedName>
        <fullName evidence="2">Uncharacterized protein</fullName>
    </submittedName>
</protein>
<dbReference type="EMBL" id="LR027520">
    <property type="protein sequence ID" value="VCU54930.1"/>
    <property type="molecule type" value="Genomic_DNA"/>
</dbReference>
<geneLocation type="plasmid" evidence="2 3">
    <name>4</name>
</geneLocation>
<keyword evidence="2" id="KW-0614">Plasmid</keyword>
<reference evidence="2 3" key="1">
    <citation type="submission" date="2018-10" db="EMBL/GenBank/DDBJ databases">
        <authorList>
            <person name="Peiro R."/>
            <person name="Begona"/>
            <person name="Cbmso G."/>
            <person name="Lopez M."/>
            <person name="Gonzalez S."/>
            <person name="Sacristan E."/>
            <person name="Castillo E."/>
        </authorList>
    </citation>
    <scope>NUCLEOTIDE SEQUENCE [LARGE SCALE GENOMIC DNA]</scope>
    <source>
        <strain evidence="2">TTHNAR1</strain>
        <plasmid evidence="3">4</plasmid>
    </source>
</reference>
<name>A0A3P4AVT7_THETH</name>
<sequence>MGLVGEGPYYLVLRPQALDLWWPKVERFLPEFPRKYEVRWYPDGSQAVVAWDLEALKVWAEGVKTPRPRKRAGLWPGDVEPQGMTPLLPADQNVPVIPHRHI</sequence>
<evidence type="ECO:0000313" key="3">
    <source>
        <dbReference type="Proteomes" id="UP000279841"/>
    </source>
</evidence>